<feature type="chain" id="PRO_5019458315" evidence="3">
    <location>
        <begin position="24"/>
        <end position="301"/>
    </location>
</feature>
<dbReference type="PANTHER" id="PTHR31836">
    <property type="match status" value="1"/>
</dbReference>
<sequence>MLTQLLSISAVLYGLSVISLVAAHPGGHHGSFFKKHSSHNQLHNRLTSRNLPPVSNLVPQLEGQRRIRNSCSKKSQDTSNSTTIISSSTKVTNTQAPKSSSTSAAVTKTAKLVDGGIQAGAAPAAVRTSLADPFLLELSKPYNNANNAFFNKVHVGEMTYYGQGLGACGDTYDDSSFTAAVSKIMYDAWPGATESRNRNPICGPYVPGRKILNQLGLFVTAVPGPEFVNIGGDGLINCDLSSQCHVPLTATVKHGDKSIQVKIVDRCEACAEGDIDLTPTAYAALADMALGRTSVEWSFNK</sequence>
<dbReference type="CDD" id="cd22191">
    <property type="entry name" value="DPBB_RlpA_EXP_N-like"/>
    <property type="match status" value="1"/>
</dbReference>
<proteinExistence type="predicted"/>
<reference evidence="4 5" key="1">
    <citation type="journal article" date="2018" name="Evol. Lett.">
        <title>Horizontal gene cluster transfer increased hallucinogenic mushroom diversity.</title>
        <authorList>
            <person name="Reynolds H.T."/>
            <person name="Vijayakumar V."/>
            <person name="Gluck-Thaler E."/>
            <person name="Korotkin H.B."/>
            <person name="Matheny P.B."/>
            <person name="Slot J.C."/>
        </authorList>
    </citation>
    <scope>NUCLEOTIDE SEQUENCE [LARGE SCALE GENOMIC DNA]</scope>
    <source>
        <strain evidence="4 5">2631</strain>
    </source>
</reference>
<feature type="compositionally biased region" description="Low complexity" evidence="2">
    <location>
        <begin position="78"/>
        <end position="105"/>
    </location>
</feature>
<organism evidence="4 5">
    <name type="scientific">Psilocybe cyanescens</name>
    <dbReference type="NCBI Taxonomy" id="93625"/>
    <lineage>
        <taxon>Eukaryota</taxon>
        <taxon>Fungi</taxon>
        <taxon>Dikarya</taxon>
        <taxon>Basidiomycota</taxon>
        <taxon>Agaricomycotina</taxon>
        <taxon>Agaricomycetes</taxon>
        <taxon>Agaricomycetidae</taxon>
        <taxon>Agaricales</taxon>
        <taxon>Agaricineae</taxon>
        <taxon>Strophariaceae</taxon>
        <taxon>Psilocybe</taxon>
    </lineage>
</organism>
<dbReference type="Gene3D" id="2.40.40.10">
    <property type="entry name" value="RlpA-like domain"/>
    <property type="match status" value="1"/>
</dbReference>
<dbReference type="AlphaFoldDB" id="A0A409VNH8"/>
<dbReference type="OrthoDB" id="406505at2759"/>
<name>A0A409VNH8_PSICY</name>
<dbReference type="EMBL" id="NHYD01003969">
    <property type="protein sequence ID" value="PPQ67803.1"/>
    <property type="molecule type" value="Genomic_DNA"/>
</dbReference>
<comment type="caution">
    <text evidence="4">The sequence shown here is derived from an EMBL/GenBank/DDBJ whole genome shotgun (WGS) entry which is preliminary data.</text>
</comment>
<gene>
    <name evidence="4" type="ORF">CVT25_009106</name>
</gene>
<dbReference type="InterPro" id="IPR036908">
    <property type="entry name" value="RlpA-like_sf"/>
</dbReference>
<evidence type="ECO:0000256" key="1">
    <source>
        <dbReference type="ARBA" id="ARBA00022729"/>
    </source>
</evidence>
<evidence type="ECO:0000256" key="3">
    <source>
        <dbReference type="SAM" id="SignalP"/>
    </source>
</evidence>
<keyword evidence="1 3" id="KW-0732">Signal</keyword>
<dbReference type="PANTHER" id="PTHR31836:SF27">
    <property type="entry name" value="RLPA-LIKE PROTEIN DOUBLE-PSI BETA-BARREL DOMAIN-CONTAINING PROTEIN"/>
    <property type="match status" value="1"/>
</dbReference>
<dbReference type="Proteomes" id="UP000283269">
    <property type="component" value="Unassembled WGS sequence"/>
</dbReference>
<evidence type="ECO:0000256" key="2">
    <source>
        <dbReference type="SAM" id="MobiDB-lite"/>
    </source>
</evidence>
<dbReference type="InterPro" id="IPR051477">
    <property type="entry name" value="Expansin_CellWall"/>
</dbReference>
<protein>
    <submittedName>
        <fullName evidence="4">Uncharacterized protein</fullName>
    </submittedName>
</protein>
<feature type="region of interest" description="Disordered" evidence="2">
    <location>
        <begin position="62"/>
        <end position="105"/>
    </location>
</feature>
<feature type="signal peptide" evidence="3">
    <location>
        <begin position="1"/>
        <end position="23"/>
    </location>
</feature>
<evidence type="ECO:0000313" key="5">
    <source>
        <dbReference type="Proteomes" id="UP000283269"/>
    </source>
</evidence>
<keyword evidence="5" id="KW-1185">Reference proteome</keyword>
<dbReference type="InParanoid" id="A0A409VNH8"/>
<accession>A0A409VNH8</accession>
<evidence type="ECO:0000313" key="4">
    <source>
        <dbReference type="EMBL" id="PPQ67803.1"/>
    </source>
</evidence>
<dbReference type="SUPFAM" id="SSF50685">
    <property type="entry name" value="Barwin-like endoglucanases"/>
    <property type="match status" value="1"/>
</dbReference>